<dbReference type="Proteomes" id="UP000287224">
    <property type="component" value="Unassembled WGS sequence"/>
</dbReference>
<keyword evidence="2" id="KW-0472">Membrane</keyword>
<keyword evidence="2" id="KW-1133">Transmembrane helix</keyword>
<keyword evidence="2" id="KW-0812">Transmembrane</keyword>
<dbReference type="OrthoDB" id="23692at2"/>
<evidence type="ECO:0000256" key="2">
    <source>
        <dbReference type="SAM" id="Phobius"/>
    </source>
</evidence>
<evidence type="ECO:0000313" key="4">
    <source>
        <dbReference type="Proteomes" id="UP000287224"/>
    </source>
</evidence>
<dbReference type="EMBL" id="BIFQ01000002">
    <property type="protein sequence ID" value="GCE09103.1"/>
    <property type="molecule type" value="Genomic_DNA"/>
</dbReference>
<feature type="transmembrane region" description="Helical" evidence="2">
    <location>
        <begin position="204"/>
        <end position="221"/>
    </location>
</feature>
<evidence type="ECO:0000256" key="1">
    <source>
        <dbReference type="SAM" id="MobiDB-lite"/>
    </source>
</evidence>
<reference evidence="4" key="1">
    <citation type="submission" date="2018-12" db="EMBL/GenBank/DDBJ databases">
        <title>Tengunoibacter tsumagoiensis gen. nov., sp. nov., Dictyobacter kobayashii sp. nov., D. alpinus sp. nov., and D. joshuensis sp. nov. and description of Dictyobacteraceae fam. nov. within the order Ktedonobacterales isolated from Tengu-no-mugimeshi.</title>
        <authorList>
            <person name="Wang C.M."/>
            <person name="Zheng Y."/>
            <person name="Sakai Y."/>
            <person name="Toyoda A."/>
            <person name="Minakuchi Y."/>
            <person name="Abe K."/>
            <person name="Yokota A."/>
            <person name="Yabe S."/>
        </authorList>
    </citation>
    <scope>NUCLEOTIDE SEQUENCE [LARGE SCALE GENOMIC DNA]</scope>
    <source>
        <strain evidence="4">S-27</strain>
    </source>
</reference>
<keyword evidence="4" id="KW-1185">Reference proteome</keyword>
<accession>A0A401ZQF0</accession>
<evidence type="ECO:0000313" key="3">
    <source>
        <dbReference type="EMBL" id="GCE09103.1"/>
    </source>
</evidence>
<gene>
    <name evidence="3" type="ORF">KDAU_64320</name>
</gene>
<name>A0A401ZQF0_9CHLR</name>
<feature type="region of interest" description="Disordered" evidence="1">
    <location>
        <begin position="659"/>
        <end position="683"/>
    </location>
</feature>
<feature type="transmembrane region" description="Helical" evidence="2">
    <location>
        <begin position="233"/>
        <end position="257"/>
    </location>
</feature>
<sequence>MAYNEASQFSGYLGGSAGPQTPHPMMQGMEAGFHQEQMQGMGQRKANERHTSFFHGEALARDFWAEHSGPWIVLVFSAAFSLFLVSMVLFGQVPGKSFFLKSASDIFQFVGEGIGLVFCTRIALRLYKVSNQLRRQLLESKTGRYSPNELATIHNEAQAARRAFMAWSLLACGIALYASGQAVWTSYDIRMNSADVPFPGIYDIGFVGSYPFFLLGTLFLTRRNKASVGRVRLLLDALAVIGTALALSWFFLLSPLISGLAQAPSTGAAFLSIYFPTGDLFLVAIGAFLMFSPLASRAQQPVFILLCLGLFFLAITDSLLAFYSLSNNFNTGTLQDVLWPLSLALIGLAAIEYPRSVAREQEQEERLKNLRLPGSSGLTPNRLTQISMTAQTIAPFILVLATCAILLTNIAPRGGITLIQADIVALLLILIVIARQAMTLLENNRLTMQMRGELVISRRELQVTRREADEATRDAQEKLLMEQGIAALRDVHARVARGDIVARAPTVSGPLLPIAISLNLMLDRISALSQRGAKYDQMTQECRVLQEGVDRLGQGLPPWGPNQQMPQGAPELRSVYLGLAHIQRRQEGQWRRIGAALDSISNLTRRIHEALTEIKHSNLFKTEVNASFERMVLDRVIREVDLLAEQQHNLVGQVSQITTRNEASAQSNENDTHQKPQAHSQRPITDAAHEIRSLLPPHQGHSQALRHNGHSELSQHFYQSHHMDQLPLDE</sequence>
<feature type="transmembrane region" description="Helical" evidence="2">
    <location>
        <begin position="164"/>
        <end position="184"/>
    </location>
</feature>
<protein>
    <submittedName>
        <fullName evidence="3">Uncharacterized protein</fullName>
    </submittedName>
</protein>
<dbReference type="RefSeq" id="WP_126601546.1">
    <property type="nucleotide sequence ID" value="NZ_BIFQ01000002.1"/>
</dbReference>
<feature type="transmembrane region" description="Helical" evidence="2">
    <location>
        <begin position="269"/>
        <end position="291"/>
    </location>
</feature>
<organism evidence="3 4">
    <name type="scientific">Dictyobacter aurantiacus</name>
    <dbReference type="NCBI Taxonomy" id="1936993"/>
    <lineage>
        <taxon>Bacteria</taxon>
        <taxon>Bacillati</taxon>
        <taxon>Chloroflexota</taxon>
        <taxon>Ktedonobacteria</taxon>
        <taxon>Ktedonobacterales</taxon>
        <taxon>Dictyobacteraceae</taxon>
        <taxon>Dictyobacter</taxon>
    </lineage>
</organism>
<dbReference type="AlphaFoldDB" id="A0A401ZQF0"/>
<feature type="transmembrane region" description="Helical" evidence="2">
    <location>
        <begin position="392"/>
        <end position="411"/>
    </location>
</feature>
<feature type="transmembrane region" description="Helical" evidence="2">
    <location>
        <begin position="106"/>
        <end position="127"/>
    </location>
</feature>
<feature type="transmembrane region" description="Helical" evidence="2">
    <location>
        <begin position="303"/>
        <end position="325"/>
    </location>
</feature>
<feature type="transmembrane region" description="Helical" evidence="2">
    <location>
        <begin position="423"/>
        <end position="441"/>
    </location>
</feature>
<comment type="caution">
    <text evidence="3">The sequence shown here is derived from an EMBL/GenBank/DDBJ whole genome shotgun (WGS) entry which is preliminary data.</text>
</comment>
<proteinExistence type="predicted"/>
<feature type="transmembrane region" description="Helical" evidence="2">
    <location>
        <begin position="71"/>
        <end position="94"/>
    </location>
</feature>